<gene>
    <name evidence="1" type="ORF">GGU10DRAFT_366468</name>
</gene>
<protein>
    <submittedName>
        <fullName evidence="1">Uncharacterized protein</fullName>
    </submittedName>
</protein>
<organism evidence="1 2">
    <name type="scientific">Lentinula aff. detonsa</name>
    <dbReference type="NCBI Taxonomy" id="2804958"/>
    <lineage>
        <taxon>Eukaryota</taxon>
        <taxon>Fungi</taxon>
        <taxon>Dikarya</taxon>
        <taxon>Basidiomycota</taxon>
        <taxon>Agaricomycotina</taxon>
        <taxon>Agaricomycetes</taxon>
        <taxon>Agaricomycetidae</taxon>
        <taxon>Agaricales</taxon>
        <taxon>Marasmiineae</taxon>
        <taxon>Omphalotaceae</taxon>
        <taxon>Lentinula</taxon>
    </lineage>
</organism>
<accession>A0AA38NHQ4</accession>
<sequence length="102" mass="10791">MPLPESTLTRRGPNTNVTCGTEFQWTEDTAQLSPCLVAAAVVGGCGSSDYTVPSLTAGIHYNPPGVNGQPINGCSWWAPFFLFSGHSLIAIVSSTSLYLSNR</sequence>
<evidence type="ECO:0000313" key="1">
    <source>
        <dbReference type="EMBL" id="KAJ3781532.1"/>
    </source>
</evidence>
<proteinExistence type="predicted"/>
<dbReference type="AlphaFoldDB" id="A0AA38NHQ4"/>
<keyword evidence="2" id="KW-1185">Reference proteome</keyword>
<evidence type="ECO:0000313" key="2">
    <source>
        <dbReference type="Proteomes" id="UP001163798"/>
    </source>
</evidence>
<comment type="caution">
    <text evidence="1">The sequence shown here is derived from an EMBL/GenBank/DDBJ whole genome shotgun (WGS) entry which is preliminary data.</text>
</comment>
<dbReference type="EMBL" id="MU793549">
    <property type="protein sequence ID" value="KAJ3781532.1"/>
    <property type="molecule type" value="Genomic_DNA"/>
</dbReference>
<name>A0AA38NHQ4_9AGAR</name>
<dbReference type="Proteomes" id="UP001163798">
    <property type="component" value="Unassembled WGS sequence"/>
</dbReference>
<reference evidence="1" key="1">
    <citation type="submission" date="2022-08" db="EMBL/GenBank/DDBJ databases">
        <authorList>
            <consortium name="DOE Joint Genome Institute"/>
            <person name="Min B."/>
            <person name="Riley R."/>
            <person name="Sierra-Patev S."/>
            <person name="Naranjo-Ortiz M."/>
            <person name="Looney B."/>
            <person name="Konkel Z."/>
            <person name="Slot J.C."/>
            <person name="Sakamoto Y."/>
            <person name="Steenwyk J.L."/>
            <person name="Rokas A."/>
            <person name="Carro J."/>
            <person name="Camarero S."/>
            <person name="Ferreira P."/>
            <person name="Molpeceres G."/>
            <person name="Ruiz-Duenas F.J."/>
            <person name="Serrano A."/>
            <person name="Henrissat B."/>
            <person name="Drula E."/>
            <person name="Hughes K.W."/>
            <person name="Mata J.L."/>
            <person name="Ishikawa N.K."/>
            <person name="Vargas-Isla R."/>
            <person name="Ushijima S."/>
            <person name="Smith C.A."/>
            <person name="Ahrendt S."/>
            <person name="Andreopoulos W."/>
            <person name="He G."/>
            <person name="Labutti K."/>
            <person name="Lipzen A."/>
            <person name="Ng V."/>
            <person name="Sandor L."/>
            <person name="Barry K."/>
            <person name="Martinez A.T."/>
            <person name="Xiao Y."/>
            <person name="Gibbons J.G."/>
            <person name="Terashima K."/>
            <person name="Hibbett D.S."/>
            <person name="Grigoriev I.V."/>
        </authorList>
    </citation>
    <scope>NUCLEOTIDE SEQUENCE</scope>
    <source>
        <strain evidence="1">TFB10291</strain>
    </source>
</reference>